<name>A0ACB8U7M6_9APHY</name>
<dbReference type="EMBL" id="MU274908">
    <property type="protein sequence ID" value="KAI0090114.1"/>
    <property type="molecule type" value="Genomic_DNA"/>
</dbReference>
<evidence type="ECO:0000313" key="1">
    <source>
        <dbReference type="EMBL" id="KAI0090114.1"/>
    </source>
</evidence>
<accession>A0ACB8U7M6</accession>
<proteinExistence type="predicted"/>
<organism evidence="1 2">
    <name type="scientific">Irpex rosettiformis</name>
    <dbReference type="NCBI Taxonomy" id="378272"/>
    <lineage>
        <taxon>Eukaryota</taxon>
        <taxon>Fungi</taxon>
        <taxon>Dikarya</taxon>
        <taxon>Basidiomycota</taxon>
        <taxon>Agaricomycotina</taxon>
        <taxon>Agaricomycetes</taxon>
        <taxon>Polyporales</taxon>
        <taxon>Irpicaceae</taxon>
        <taxon>Irpex</taxon>
    </lineage>
</organism>
<comment type="caution">
    <text evidence="1">The sequence shown here is derived from an EMBL/GenBank/DDBJ whole genome shotgun (WGS) entry which is preliminary data.</text>
</comment>
<reference evidence="1" key="1">
    <citation type="journal article" date="2021" name="Environ. Microbiol.">
        <title>Gene family expansions and transcriptome signatures uncover fungal adaptations to wood decay.</title>
        <authorList>
            <person name="Hage H."/>
            <person name="Miyauchi S."/>
            <person name="Viragh M."/>
            <person name="Drula E."/>
            <person name="Min B."/>
            <person name="Chaduli D."/>
            <person name="Navarro D."/>
            <person name="Favel A."/>
            <person name="Norest M."/>
            <person name="Lesage-Meessen L."/>
            <person name="Balint B."/>
            <person name="Merenyi Z."/>
            <person name="de Eugenio L."/>
            <person name="Morin E."/>
            <person name="Martinez A.T."/>
            <person name="Baldrian P."/>
            <person name="Stursova M."/>
            <person name="Martinez M.J."/>
            <person name="Novotny C."/>
            <person name="Magnuson J.K."/>
            <person name="Spatafora J.W."/>
            <person name="Maurice S."/>
            <person name="Pangilinan J."/>
            <person name="Andreopoulos W."/>
            <person name="LaButti K."/>
            <person name="Hundley H."/>
            <person name="Na H."/>
            <person name="Kuo A."/>
            <person name="Barry K."/>
            <person name="Lipzen A."/>
            <person name="Henrissat B."/>
            <person name="Riley R."/>
            <person name="Ahrendt S."/>
            <person name="Nagy L.G."/>
            <person name="Grigoriev I.V."/>
            <person name="Martin F."/>
            <person name="Rosso M.N."/>
        </authorList>
    </citation>
    <scope>NUCLEOTIDE SEQUENCE</scope>
    <source>
        <strain evidence="1">CBS 384.51</strain>
    </source>
</reference>
<dbReference type="Proteomes" id="UP001055072">
    <property type="component" value="Unassembled WGS sequence"/>
</dbReference>
<protein>
    <submittedName>
        <fullName evidence="1">Uncharacterized protein</fullName>
    </submittedName>
</protein>
<keyword evidence="2" id="KW-1185">Reference proteome</keyword>
<evidence type="ECO:0000313" key="2">
    <source>
        <dbReference type="Proteomes" id="UP001055072"/>
    </source>
</evidence>
<sequence>MPPIHEVALLTLPQAHALAGFCASSYVGILYLLQQTRITYSSESAEGQAKERARRRDDSDVIRARLIAVSISTIVSCSVVVGTIWHTSGNEPLSSAASFAATLLGFTTHWHIFLSCLIAPVLYAGPLYTSFLSSSLPFQQFWSFESNVKPIFSTWVGWRNCIVAPLTEEVVFRACVLAIYHLAGVSSKKLIFLSPLWFGLAHVHHGWEVYHRLGRTAQAVQTAVVSVVFQLAYTTLFGFHCAYLFLKTGSLVPALVSHIFCNIMGLPGFGSDVAQFPHRRVAIILAYVGGMLGYIYTLSAWTKGFDSPYWLSM</sequence>
<gene>
    <name evidence="1" type="ORF">BDY19DRAFT_888247</name>
</gene>